<dbReference type="GO" id="GO:0005975">
    <property type="term" value="P:carbohydrate metabolic process"/>
    <property type="evidence" value="ECO:0007669"/>
    <property type="project" value="InterPro"/>
</dbReference>
<keyword evidence="2" id="KW-0378">Hydrolase</keyword>
<feature type="region of interest" description="Disordered" evidence="5">
    <location>
        <begin position="1"/>
        <end position="70"/>
    </location>
</feature>
<feature type="domain" description="Glycoside hydrolase family 20 catalytic" evidence="6">
    <location>
        <begin position="175"/>
        <end position="503"/>
    </location>
</feature>
<evidence type="ECO:0000256" key="2">
    <source>
        <dbReference type="ARBA" id="ARBA00022801"/>
    </source>
</evidence>
<proteinExistence type="inferred from homology"/>
<feature type="compositionally biased region" description="Low complexity" evidence="5">
    <location>
        <begin position="10"/>
        <end position="24"/>
    </location>
</feature>
<dbReference type="PRINTS" id="PR00738">
    <property type="entry name" value="GLHYDRLASE20"/>
</dbReference>
<evidence type="ECO:0000256" key="5">
    <source>
        <dbReference type="SAM" id="MobiDB-lite"/>
    </source>
</evidence>
<keyword evidence="3" id="KW-0326">Glycosidase</keyword>
<dbReference type="Proteomes" id="UP000050867">
    <property type="component" value="Unassembled WGS sequence"/>
</dbReference>
<evidence type="ECO:0000313" key="9">
    <source>
        <dbReference type="Proteomes" id="UP000050867"/>
    </source>
</evidence>
<organism evidence="8 9">
    <name type="scientific">Wenjunlia vitaminophila</name>
    <name type="common">Streptomyces vitaminophilus</name>
    <dbReference type="NCBI Taxonomy" id="76728"/>
    <lineage>
        <taxon>Bacteria</taxon>
        <taxon>Bacillati</taxon>
        <taxon>Actinomycetota</taxon>
        <taxon>Actinomycetes</taxon>
        <taxon>Kitasatosporales</taxon>
        <taxon>Streptomycetaceae</taxon>
        <taxon>Wenjunlia</taxon>
    </lineage>
</organism>
<dbReference type="PANTHER" id="PTHR43678">
    <property type="entry name" value="PUTATIVE (AFU_ORTHOLOGUE AFUA_2G00640)-RELATED"/>
    <property type="match status" value="1"/>
</dbReference>
<dbReference type="SUPFAM" id="SSF55545">
    <property type="entry name" value="beta-N-acetylhexosaminidase-like domain"/>
    <property type="match status" value="1"/>
</dbReference>
<dbReference type="AlphaFoldDB" id="A0A0T6LLC4"/>
<evidence type="ECO:0000256" key="1">
    <source>
        <dbReference type="ARBA" id="ARBA00006285"/>
    </source>
</evidence>
<evidence type="ECO:0000313" key="8">
    <source>
        <dbReference type="EMBL" id="KRV46907.1"/>
    </source>
</evidence>
<protein>
    <submittedName>
        <fullName evidence="8">Beta-N-acetylglucosaminidase</fullName>
    </submittedName>
</protein>
<dbReference type="SUPFAM" id="SSF51445">
    <property type="entry name" value="(Trans)glycosidases"/>
    <property type="match status" value="1"/>
</dbReference>
<dbReference type="PANTHER" id="PTHR43678:SF1">
    <property type="entry name" value="BETA-N-ACETYLHEXOSAMINIDASE"/>
    <property type="match status" value="1"/>
</dbReference>
<dbReference type="GO" id="GO:0004563">
    <property type="term" value="F:beta-N-acetylhexosaminidase activity"/>
    <property type="evidence" value="ECO:0007669"/>
    <property type="project" value="InterPro"/>
</dbReference>
<keyword evidence="9" id="KW-1185">Reference proteome</keyword>
<gene>
    <name evidence="8" type="ORF">AQ490_09005</name>
</gene>
<name>A0A0T6LLC4_WENVI</name>
<dbReference type="CDD" id="cd06564">
    <property type="entry name" value="GH20_DspB_LnbB-like"/>
    <property type="match status" value="1"/>
</dbReference>
<dbReference type="Gene3D" id="3.20.20.80">
    <property type="entry name" value="Glycosidases"/>
    <property type="match status" value="1"/>
</dbReference>
<feature type="domain" description="Beta-hexosaminidase bacterial type N-terminal" evidence="7">
    <location>
        <begin position="52"/>
        <end position="169"/>
    </location>
</feature>
<evidence type="ECO:0000259" key="6">
    <source>
        <dbReference type="Pfam" id="PF00728"/>
    </source>
</evidence>
<dbReference type="InterPro" id="IPR015882">
    <property type="entry name" value="HEX_bac_N"/>
</dbReference>
<feature type="compositionally biased region" description="Pro residues" evidence="5">
    <location>
        <begin position="25"/>
        <end position="40"/>
    </location>
</feature>
<feature type="compositionally biased region" description="Low complexity" evidence="5">
    <location>
        <begin position="41"/>
        <end position="51"/>
    </location>
</feature>
<dbReference type="InterPro" id="IPR029018">
    <property type="entry name" value="Hex-like_dom2"/>
</dbReference>
<dbReference type="InterPro" id="IPR015883">
    <property type="entry name" value="Glyco_hydro_20_cat"/>
</dbReference>
<comment type="caution">
    <text evidence="8">The sequence shown here is derived from an EMBL/GenBank/DDBJ whole genome shotgun (WGS) entry which is preliminary data.</text>
</comment>
<evidence type="ECO:0000256" key="4">
    <source>
        <dbReference type="PIRSR" id="PIRSR625705-1"/>
    </source>
</evidence>
<dbReference type="InterPro" id="IPR052764">
    <property type="entry name" value="GH20_Enzymes"/>
</dbReference>
<dbReference type="InterPro" id="IPR017853">
    <property type="entry name" value="GH"/>
</dbReference>
<dbReference type="eggNOG" id="COG3525">
    <property type="taxonomic scope" value="Bacteria"/>
</dbReference>
<accession>A0A0T6LLC4</accession>
<dbReference type="Gene3D" id="3.30.379.10">
    <property type="entry name" value="Chitobiase/beta-hexosaminidase domain 2-like"/>
    <property type="match status" value="1"/>
</dbReference>
<sequence>MVLTAGACDSSSSPTPSASSAAPSSRPPSPSPEPAPPTTAPLPRGTAPLATIPSVRSFTGSDSGRGWWPRPGTRVIAGSAELVDEARLLAGELDVTAAGPDGGTPPREGDVRLVLEAGSAPPEGYRMDSRRGRLVITGSTDAGVFYGTRTALQALRARGHVPPGVAEDHPDRPQRGLSVDIARKHFTAAWLRARVREMGDLKLNQLHLHLSDDQGFRVESSSHPEIVSARHLTKREVRGIVALARSRHITVVPEIDSPGHLGAVLRAHPELQLRDVTGTPLRGAVDISQPAAGRLVDDLIREYADLFPGRYWHLGGDEYLALRAEDPERSYPQLAADARRRFGPDATVADAATGWLNDRQDTVRAVGKQAKAWNDGFHSGPRVAADRDREVEYWTGREFGQREPQEFLRAGRPVVNVNDEFLYYVLGEPNNFTYPTGERIYRQWSPAVLRGTRPVPRDLAGPDQVLGGRLAVWCDFSDAQTEAQVARGIRMPLRALAQRVWDPEPPSLPWTSFVRLADRVDGD</sequence>
<dbReference type="Pfam" id="PF02838">
    <property type="entry name" value="Glyco_hydro_20b"/>
    <property type="match status" value="1"/>
</dbReference>
<reference evidence="8 9" key="1">
    <citation type="submission" date="2015-10" db="EMBL/GenBank/DDBJ databases">
        <title>Draft genome sequence of pyrrolomycin-producing Streptomyces vitaminophilus.</title>
        <authorList>
            <person name="Graham D.E."/>
            <person name="Mahan K.M."/>
            <person name="Klingeman D.M."/>
            <person name="Hettich R.L."/>
            <person name="Parry R.J."/>
        </authorList>
    </citation>
    <scope>NUCLEOTIDE SEQUENCE [LARGE SCALE GENOMIC DNA]</scope>
    <source>
        <strain evidence="8 9">ATCC 31673</strain>
    </source>
</reference>
<feature type="active site" description="Proton donor" evidence="4">
    <location>
        <position position="318"/>
    </location>
</feature>
<comment type="similarity">
    <text evidence="1">Belongs to the glycosyl hydrolase 20 family.</text>
</comment>
<evidence type="ECO:0000256" key="3">
    <source>
        <dbReference type="ARBA" id="ARBA00023295"/>
    </source>
</evidence>
<evidence type="ECO:0000259" key="7">
    <source>
        <dbReference type="Pfam" id="PF02838"/>
    </source>
</evidence>
<dbReference type="InterPro" id="IPR025705">
    <property type="entry name" value="Beta_hexosaminidase_sua/sub"/>
</dbReference>
<dbReference type="STRING" id="76728.AQ490_09005"/>
<dbReference type="Pfam" id="PF00728">
    <property type="entry name" value="Glyco_hydro_20"/>
    <property type="match status" value="1"/>
</dbReference>
<dbReference type="EMBL" id="LLZU01000038">
    <property type="protein sequence ID" value="KRV46907.1"/>
    <property type="molecule type" value="Genomic_DNA"/>
</dbReference>